<evidence type="ECO:0000259" key="1">
    <source>
        <dbReference type="Pfam" id="PF13568"/>
    </source>
</evidence>
<evidence type="ECO:0000313" key="2">
    <source>
        <dbReference type="EMBL" id="SHF30848.1"/>
    </source>
</evidence>
<organism evidence="2 3">
    <name type="scientific">Mariniphaga anaerophila</name>
    <dbReference type="NCBI Taxonomy" id="1484053"/>
    <lineage>
        <taxon>Bacteria</taxon>
        <taxon>Pseudomonadati</taxon>
        <taxon>Bacteroidota</taxon>
        <taxon>Bacteroidia</taxon>
        <taxon>Marinilabiliales</taxon>
        <taxon>Prolixibacteraceae</taxon>
        <taxon>Mariniphaga</taxon>
    </lineage>
</organism>
<proteinExistence type="predicted"/>
<name>A0A1M5AKP3_9BACT</name>
<sequence length="205" mass="23453">MKKFFSFIILTFIIHQCFSQSIKYGIGVGLNYTNLSSNRSIIDQFNYKPGFQINSIIEYGFSEKLGVRIEPGLADRGASESYNSTPDSKININYATVPILLNYSPFSKFSILIGPESSIRLTKKFIHDDNPESIRAVIDRKFDLGANLGLSYNLLNNLDISFRYNRGFISVLNNDLKFYNEYGMEIKNTKLHNQGFSIFLSYMIK</sequence>
<gene>
    <name evidence="2" type="ORF">SAMN05444274_104374</name>
</gene>
<dbReference type="InterPro" id="IPR011250">
    <property type="entry name" value="OMP/PagP_B-barrel"/>
</dbReference>
<feature type="domain" description="Outer membrane protein beta-barrel" evidence="1">
    <location>
        <begin position="18"/>
        <end position="172"/>
    </location>
</feature>
<reference evidence="3" key="1">
    <citation type="submission" date="2016-11" db="EMBL/GenBank/DDBJ databases">
        <authorList>
            <person name="Varghese N."/>
            <person name="Submissions S."/>
        </authorList>
    </citation>
    <scope>NUCLEOTIDE SEQUENCE [LARGE SCALE GENOMIC DNA]</scope>
    <source>
        <strain evidence="3">DSM 26910</strain>
    </source>
</reference>
<evidence type="ECO:0000313" key="3">
    <source>
        <dbReference type="Proteomes" id="UP000184164"/>
    </source>
</evidence>
<dbReference type="OrthoDB" id="947434at2"/>
<dbReference type="Pfam" id="PF13568">
    <property type="entry name" value="OMP_b-brl_2"/>
    <property type="match status" value="1"/>
</dbReference>
<dbReference type="RefSeq" id="WP_073001492.1">
    <property type="nucleotide sequence ID" value="NZ_FQUM01000004.1"/>
</dbReference>
<dbReference type="AlphaFoldDB" id="A0A1M5AKP3"/>
<dbReference type="SUPFAM" id="SSF56925">
    <property type="entry name" value="OMPA-like"/>
    <property type="match status" value="1"/>
</dbReference>
<dbReference type="STRING" id="1484053.SAMN05444274_104374"/>
<accession>A0A1M5AKP3</accession>
<dbReference type="EMBL" id="FQUM01000004">
    <property type="protein sequence ID" value="SHF30848.1"/>
    <property type="molecule type" value="Genomic_DNA"/>
</dbReference>
<protein>
    <submittedName>
        <fullName evidence="2">Outer membrane protein beta-barrel domain-containing protein</fullName>
    </submittedName>
</protein>
<dbReference type="Proteomes" id="UP000184164">
    <property type="component" value="Unassembled WGS sequence"/>
</dbReference>
<keyword evidence="3" id="KW-1185">Reference proteome</keyword>
<dbReference type="InterPro" id="IPR025665">
    <property type="entry name" value="Beta-barrel_OMP_2"/>
</dbReference>